<dbReference type="SMART" id="SM00710">
    <property type="entry name" value="PbH1"/>
    <property type="match status" value="9"/>
</dbReference>
<dbReference type="InterPro" id="IPR013083">
    <property type="entry name" value="Znf_RING/FYVE/PHD"/>
</dbReference>
<keyword evidence="1" id="KW-0677">Repeat</keyword>
<keyword evidence="2" id="KW-0863">Zinc-finger</keyword>
<feature type="domain" description="RING-type" evidence="3">
    <location>
        <begin position="520"/>
        <end position="559"/>
    </location>
</feature>
<keyword evidence="2" id="KW-0479">Metal-binding</keyword>
<dbReference type="SUPFAM" id="SSF57850">
    <property type="entry name" value="RING/U-box"/>
    <property type="match status" value="2"/>
</dbReference>
<dbReference type="Pfam" id="PF13229">
    <property type="entry name" value="Beta_helix"/>
    <property type="match status" value="1"/>
</dbReference>
<feature type="domain" description="RING-type" evidence="3">
    <location>
        <begin position="463"/>
        <end position="502"/>
    </location>
</feature>
<gene>
    <name evidence="4" type="ORF">M9Y10_033205</name>
</gene>
<dbReference type="Proteomes" id="UP001470230">
    <property type="component" value="Unassembled WGS sequence"/>
</dbReference>
<dbReference type="InterPro" id="IPR001841">
    <property type="entry name" value="Znf_RING"/>
</dbReference>
<evidence type="ECO:0000313" key="5">
    <source>
        <dbReference type="Proteomes" id="UP001470230"/>
    </source>
</evidence>
<dbReference type="PROSITE" id="PS50089">
    <property type="entry name" value="ZF_RING_2"/>
    <property type="match status" value="2"/>
</dbReference>
<reference evidence="4 5" key="1">
    <citation type="submission" date="2024-04" db="EMBL/GenBank/DDBJ databases">
        <title>Tritrichomonas musculus Genome.</title>
        <authorList>
            <person name="Alves-Ferreira E."/>
            <person name="Grigg M."/>
            <person name="Lorenzi H."/>
            <person name="Galac M."/>
        </authorList>
    </citation>
    <scope>NUCLEOTIDE SEQUENCE [LARGE SCALE GENOMIC DNA]</scope>
    <source>
        <strain evidence="4 5">EAF2021</strain>
    </source>
</reference>
<organism evidence="4 5">
    <name type="scientific">Tritrichomonas musculus</name>
    <dbReference type="NCBI Taxonomy" id="1915356"/>
    <lineage>
        <taxon>Eukaryota</taxon>
        <taxon>Metamonada</taxon>
        <taxon>Parabasalia</taxon>
        <taxon>Tritrichomonadida</taxon>
        <taxon>Tritrichomonadidae</taxon>
        <taxon>Tritrichomonas</taxon>
    </lineage>
</organism>
<dbReference type="InterPro" id="IPR012334">
    <property type="entry name" value="Pectin_lyas_fold"/>
</dbReference>
<protein>
    <recommendedName>
        <fullName evidence="3">RING-type domain-containing protein</fullName>
    </recommendedName>
</protein>
<dbReference type="InterPro" id="IPR011050">
    <property type="entry name" value="Pectin_lyase_fold/virulence"/>
</dbReference>
<evidence type="ECO:0000256" key="2">
    <source>
        <dbReference type="PROSITE-ProRule" id="PRU00175"/>
    </source>
</evidence>
<accession>A0ABR2GXB0</accession>
<sequence>MSLKLLEYLDESNSIKDEFNQTITITSPVLNIEGNVIINDPSYKITSNCDTIIKCENFEVETSYISISNINFEGSVLIKNSDNISIKNSYIKKSKGPDGCLFVYGSKNVTLSHLTITESSYTGLCLRYNSKVQADNLEIYGIAETLLVCNSGSTITVTDSKFYNGKANGCFSTSYSPIEIINCTFSGIDYPAIYIENSPCTIKNCSIKNIDQDGIAIHASKNFLIEKNEFTLINNSAISIADESHGEINENIIYDVSGNGIYTKKSELTIRNNEISNTKFPAIAIIIKSKASLFDNKVKNMIHNGIVCRGASDVRIEGSVIEDINEGGISVSDTEKCEIVKNTIKNCSIMGIEVFNKSNVFAEDNNIMNMKKYAFLVYTSGYIKSEKNSISDVSIAMAKLAFKGRGDFTNNYIVNCPNQCEIQTSSPFLFAGNGDFKGITNQIEKVTSSISIENSYVEPVLLCFKCNKNPRDCYILDCGHKIFCQSCAKKALENKENCPLCRFPIKNVSSGFGISKDDICIICLENHPDCIILPCGHMGACSKCLENWFEKNQSCPICRAENSVYKIIGQDM</sequence>
<dbReference type="SMART" id="SM00184">
    <property type="entry name" value="RING"/>
    <property type="match status" value="2"/>
</dbReference>
<dbReference type="EMBL" id="JAPFFF010000055">
    <property type="protein sequence ID" value="KAK8838573.1"/>
    <property type="molecule type" value="Genomic_DNA"/>
</dbReference>
<evidence type="ECO:0000259" key="3">
    <source>
        <dbReference type="PROSITE" id="PS50089"/>
    </source>
</evidence>
<dbReference type="PANTHER" id="PTHR22990:SF15">
    <property type="entry name" value="F-BOX ONLY PROTEIN 10"/>
    <property type="match status" value="1"/>
</dbReference>
<dbReference type="PANTHER" id="PTHR22990">
    <property type="entry name" value="F-BOX ONLY PROTEIN"/>
    <property type="match status" value="1"/>
</dbReference>
<proteinExistence type="predicted"/>
<dbReference type="Pfam" id="PF13920">
    <property type="entry name" value="zf-C3HC4_3"/>
    <property type="match status" value="2"/>
</dbReference>
<dbReference type="InterPro" id="IPR039448">
    <property type="entry name" value="Beta_helix"/>
</dbReference>
<dbReference type="Gene3D" id="3.30.40.10">
    <property type="entry name" value="Zinc/RING finger domain, C3HC4 (zinc finger)"/>
    <property type="match status" value="2"/>
</dbReference>
<dbReference type="InterPro" id="IPR051550">
    <property type="entry name" value="SCF-Subunits/Alg-Epimerases"/>
</dbReference>
<dbReference type="InterPro" id="IPR006626">
    <property type="entry name" value="PbH1"/>
</dbReference>
<evidence type="ECO:0000313" key="4">
    <source>
        <dbReference type="EMBL" id="KAK8838573.1"/>
    </source>
</evidence>
<name>A0ABR2GXB0_9EUKA</name>
<keyword evidence="2" id="KW-0862">Zinc</keyword>
<dbReference type="SUPFAM" id="SSF51126">
    <property type="entry name" value="Pectin lyase-like"/>
    <property type="match status" value="3"/>
</dbReference>
<dbReference type="Gene3D" id="2.160.20.10">
    <property type="entry name" value="Single-stranded right-handed beta-helix, Pectin lyase-like"/>
    <property type="match status" value="2"/>
</dbReference>
<keyword evidence="5" id="KW-1185">Reference proteome</keyword>
<comment type="caution">
    <text evidence="4">The sequence shown here is derived from an EMBL/GenBank/DDBJ whole genome shotgun (WGS) entry which is preliminary data.</text>
</comment>
<evidence type="ECO:0000256" key="1">
    <source>
        <dbReference type="ARBA" id="ARBA00022737"/>
    </source>
</evidence>